<name>A0A069RHG3_PEPLI</name>
<reference evidence="3 4" key="1">
    <citation type="submission" date="2014-03" db="EMBL/GenBank/DDBJ databases">
        <title>Genome sequence of Clostridium litorale W6, DSM 5388.</title>
        <authorList>
            <person name="Poehlein A."/>
            <person name="Jagirdar A."/>
            <person name="Khonsari B."/>
            <person name="Chibani C.M."/>
            <person name="Gutierrez Gutierrez D.A."/>
            <person name="Davydova E."/>
            <person name="Alghaithi H.S."/>
            <person name="Nair K.P."/>
            <person name="Dhamotharan K."/>
            <person name="Chandran L."/>
            <person name="G W."/>
            <person name="Daniel R."/>
        </authorList>
    </citation>
    <scope>NUCLEOTIDE SEQUENCE [LARGE SCALE GENOMIC DNA]</scope>
    <source>
        <strain evidence="3 4">W6</strain>
    </source>
</reference>
<dbReference type="eggNOG" id="COG1014">
    <property type="taxonomic scope" value="Bacteria"/>
</dbReference>
<sequence length="178" mass="19086">MKEIVFAGFGGQGVLTSGLLISQIAVHKGANATWIPSYGSAMRGGTANCTVKYGDGDIYNPSQEEPDVLLAMNVPSFNKFINMVKPGGTVIVNSDLVTCDLNVRDDVNIVKVPCSGMANEINHAKGANIIMAGAIVKVTGDFTEKEAINGMNDMFRKKGKEKFEEINTKAFKAGYNFL</sequence>
<dbReference type="Gene3D" id="3.40.920.10">
    <property type="entry name" value="Pyruvate-ferredoxin oxidoreductase, PFOR, domain III"/>
    <property type="match status" value="1"/>
</dbReference>
<dbReference type="PANTHER" id="PTHR42730">
    <property type="entry name" value="2-OXOGLUTARATE SYNTHASE SUBUNIT KORC"/>
    <property type="match status" value="1"/>
</dbReference>
<evidence type="ECO:0000313" key="4">
    <source>
        <dbReference type="Proteomes" id="UP000027946"/>
    </source>
</evidence>
<dbReference type="EMBL" id="JJMM01000002">
    <property type="protein sequence ID" value="KDR96479.1"/>
    <property type="molecule type" value="Genomic_DNA"/>
</dbReference>
<accession>A0A069RHG3</accession>
<feature type="domain" description="Pyruvate/ketoisovalerate oxidoreductase catalytic" evidence="2">
    <location>
        <begin position="10"/>
        <end position="176"/>
    </location>
</feature>
<keyword evidence="4" id="KW-1185">Reference proteome</keyword>
<dbReference type="EC" id="1.-.-.-" evidence="3"/>
<dbReference type="InterPro" id="IPR019752">
    <property type="entry name" value="Pyrv/ketoisovalerate_OxRed_cat"/>
</dbReference>
<dbReference type="AlphaFoldDB" id="A0A069RHG3"/>
<keyword evidence="1 3" id="KW-0560">Oxidoreductase</keyword>
<organism evidence="3 4">
    <name type="scientific">Peptoclostridium litorale DSM 5388</name>
    <dbReference type="NCBI Taxonomy" id="1121324"/>
    <lineage>
        <taxon>Bacteria</taxon>
        <taxon>Bacillati</taxon>
        <taxon>Bacillota</taxon>
        <taxon>Clostridia</taxon>
        <taxon>Peptostreptococcales</taxon>
        <taxon>Peptoclostridiaceae</taxon>
        <taxon>Peptoclostridium</taxon>
    </lineage>
</organism>
<dbReference type="PANTHER" id="PTHR42730:SF1">
    <property type="entry name" value="2-OXOGLUTARATE SYNTHASE SUBUNIT KORC"/>
    <property type="match status" value="1"/>
</dbReference>
<evidence type="ECO:0000259" key="2">
    <source>
        <dbReference type="Pfam" id="PF01558"/>
    </source>
</evidence>
<protein>
    <submittedName>
        <fullName evidence="3">Ketoisovalerate oxidoreductase subunit VorA</fullName>
        <ecNumber evidence="3">1.-.-.-</ecNumber>
    </submittedName>
</protein>
<gene>
    <name evidence="3" type="primary">vorA2</name>
    <name evidence="3" type="ORF">CLIT_2c00850</name>
</gene>
<dbReference type="RefSeq" id="WP_038260911.1">
    <property type="nucleotide sequence ID" value="NZ_FSRH01000001.1"/>
</dbReference>
<dbReference type="Pfam" id="PF01558">
    <property type="entry name" value="POR"/>
    <property type="match status" value="1"/>
</dbReference>
<dbReference type="OrthoDB" id="9789125at2"/>
<dbReference type="InterPro" id="IPR002869">
    <property type="entry name" value="Pyrv_flavodox_OxRed_cen"/>
</dbReference>
<evidence type="ECO:0000313" key="3">
    <source>
        <dbReference type="EMBL" id="KDR96479.1"/>
    </source>
</evidence>
<dbReference type="STRING" id="1121324.CLIT_2c00850"/>
<dbReference type="GO" id="GO:0016903">
    <property type="term" value="F:oxidoreductase activity, acting on the aldehyde or oxo group of donors"/>
    <property type="evidence" value="ECO:0007669"/>
    <property type="project" value="InterPro"/>
</dbReference>
<comment type="caution">
    <text evidence="3">The sequence shown here is derived from an EMBL/GenBank/DDBJ whole genome shotgun (WGS) entry which is preliminary data.</text>
</comment>
<dbReference type="InterPro" id="IPR052554">
    <property type="entry name" value="2-oxoglutarate_synth_KorC"/>
</dbReference>
<dbReference type="Proteomes" id="UP000027946">
    <property type="component" value="Unassembled WGS sequence"/>
</dbReference>
<evidence type="ECO:0000256" key="1">
    <source>
        <dbReference type="ARBA" id="ARBA00023002"/>
    </source>
</evidence>
<dbReference type="SUPFAM" id="SSF53323">
    <property type="entry name" value="Pyruvate-ferredoxin oxidoreductase, PFOR, domain III"/>
    <property type="match status" value="1"/>
</dbReference>
<proteinExistence type="predicted"/>